<geneLocation type="plasmid" evidence="2 3">
    <name>pSmeSM11c</name>
</geneLocation>
<dbReference type="Gene3D" id="6.20.450.20">
    <property type="match status" value="1"/>
</dbReference>
<name>F7XDW2_SINMM</name>
<dbReference type="EMBL" id="CP001831">
    <property type="protein sequence ID" value="AEH81737.1"/>
    <property type="molecule type" value="Genomic_DNA"/>
</dbReference>
<evidence type="ECO:0000313" key="2">
    <source>
        <dbReference type="EMBL" id="AEH81737.1"/>
    </source>
</evidence>
<dbReference type="KEGG" id="smx:SM11_pC0664"/>
<reference evidence="2 3" key="1">
    <citation type="journal article" date="2011" name="J. Biotechnol.">
        <title>The complete genome sequence of the dominant Sinorhizobium meliloti field isolate SM11 extends the S. meliloti pan-genome.</title>
        <authorList>
            <person name="Schneiker-Bekel S."/>
            <person name="Wibberg D."/>
            <person name="Bekel T."/>
            <person name="Blom J."/>
            <person name="Linke B."/>
            <person name="Neuweger H."/>
            <person name="Stiens M."/>
            <person name="Vorholter F.J."/>
            <person name="Weidner S."/>
            <person name="Goesmann A."/>
            <person name="Puhler A."/>
            <person name="Schluter A."/>
        </authorList>
    </citation>
    <scope>NUCLEOTIDE SEQUENCE [LARGE SCALE GENOMIC DNA]</scope>
    <source>
        <strain evidence="2 3">SM11</strain>
        <plasmid evidence="3">pSmeSM11c</plasmid>
    </source>
</reference>
<proteinExistence type="predicted"/>
<sequence>MHTKVDLRSAVHILLVAVARQGWPARGRGVRAGLVACRRVNSGSAGSARRHSRDGPADDRGHHRRLAGAGGDRVSERLLLIALLALGPFRASQRHTGRPALLRRGPQSAAGAVEEHFIQLRAPLWLITLGGFSHREAHDAWFRAKALRALEDTRPDADDADADAHFQERRAAALRKAAAGDR</sequence>
<dbReference type="HOGENOM" id="CLU_1481069_0_0_5"/>
<keyword evidence="2" id="KW-0614">Plasmid</keyword>
<gene>
    <name evidence="2" type="ordered locus">SM11_pC0664</name>
</gene>
<protein>
    <submittedName>
        <fullName evidence="2">Uncharacterized protein</fullName>
    </submittedName>
</protein>
<organism evidence="2 3">
    <name type="scientific">Sinorhizobium meliloti (strain SM11)</name>
    <dbReference type="NCBI Taxonomy" id="707241"/>
    <lineage>
        <taxon>Bacteria</taxon>
        <taxon>Pseudomonadati</taxon>
        <taxon>Pseudomonadota</taxon>
        <taxon>Alphaproteobacteria</taxon>
        <taxon>Hyphomicrobiales</taxon>
        <taxon>Rhizobiaceae</taxon>
        <taxon>Sinorhizobium/Ensifer group</taxon>
        <taxon>Sinorhizobium</taxon>
    </lineage>
</organism>
<dbReference type="Proteomes" id="UP000009045">
    <property type="component" value="Plasmid pSmeSM11c"/>
</dbReference>
<accession>F7XDW2</accession>
<dbReference type="AlphaFoldDB" id="F7XDW2"/>
<dbReference type="PATRIC" id="fig|707241.3.peg.4632"/>
<evidence type="ECO:0000313" key="3">
    <source>
        <dbReference type="Proteomes" id="UP000009045"/>
    </source>
</evidence>
<feature type="region of interest" description="Disordered" evidence="1">
    <location>
        <begin position="44"/>
        <end position="68"/>
    </location>
</feature>
<evidence type="ECO:0000256" key="1">
    <source>
        <dbReference type="SAM" id="MobiDB-lite"/>
    </source>
</evidence>